<comment type="caution">
    <text evidence="6">The sequence shown here is derived from an EMBL/GenBank/DDBJ whole genome shotgun (WGS) entry which is preliminary data.</text>
</comment>
<keyword evidence="3" id="KW-1133">Transmembrane helix</keyword>
<keyword evidence="4" id="KW-0472">Membrane</keyword>
<dbReference type="Pfam" id="PF01094">
    <property type="entry name" value="ANF_receptor"/>
    <property type="match status" value="1"/>
</dbReference>
<dbReference type="Proteomes" id="UP001558652">
    <property type="component" value="Unassembled WGS sequence"/>
</dbReference>
<dbReference type="InterPro" id="IPR001828">
    <property type="entry name" value="ANF_lig-bd_rcpt"/>
</dbReference>
<evidence type="ECO:0000313" key="7">
    <source>
        <dbReference type="Proteomes" id="UP001558652"/>
    </source>
</evidence>
<gene>
    <name evidence="6" type="ORF">AAG570_006682</name>
</gene>
<evidence type="ECO:0000256" key="3">
    <source>
        <dbReference type="ARBA" id="ARBA00022989"/>
    </source>
</evidence>
<comment type="subcellular location">
    <subcellularLocation>
        <location evidence="1">Membrane</location>
    </subcellularLocation>
</comment>
<keyword evidence="7" id="KW-1185">Reference proteome</keyword>
<dbReference type="Gene3D" id="3.40.50.2300">
    <property type="match status" value="2"/>
</dbReference>
<evidence type="ECO:0000256" key="4">
    <source>
        <dbReference type="ARBA" id="ARBA00023136"/>
    </source>
</evidence>
<reference evidence="6 7" key="1">
    <citation type="submission" date="2024-07" db="EMBL/GenBank/DDBJ databases">
        <title>Chromosome-level genome assembly of the water stick insect Ranatra chinensis (Heteroptera: Nepidae).</title>
        <authorList>
            <person name="Liu X."/>
        </authorList>
    </citation>
    <scope>NUCLEOTIDE SEQUENCE [LARGE SCALE GENOMIC DNA]</scope>
    <source>
        <strain evidence="6">Cailab_2021Rc</strain>
        <tissue evidence="6">Muscle</tissue>
    </source>
</reference>
<evidence type="ECO:0000313" key="6">
    <source>
        <dbReference type="EMBL" id="KAL1139704.1"/>
    </source>
</evidence>
<dbReference type="InterPro" id="IPR028082">
    <property type="entry name" value="Peripla_BP_I"/>
</dbReference>
<keyword evidence="2" id="KW-0812">Transmembrane</keyword>
<proteinExistence type="predicted"/>
<feature type="domain" description="Receptor ligand binding region" evidence="5">
    <location>
        <begin position="1"/>
        <end position="135"/>
    </location>
</feature>
<name>A0ABD0YUQ5_9HEMI</name>
<protein>
    <recommendedName>
        <fullName evidence="5">Receptor ligand binding region domain-containing protein</fullName>
    </recommendedName>
</protein>
<evidence type="ECO:0000259" key="5">
    <source>
        <dbReference type="Pfam" id="PF01094"/>
    </source>
</evidence>
<dbReference type="EMBL" id="JBFDAA010000002">
    <property type="protein sequence ID" value="KAL1139704.1"/>
    <property type="molecule type" value="Genomic_DNA"/>
</dbReference>
<dbReference type="SUPFAM" id="SSF53822">
    <property type="entry name" value="Periplasmic binding protein-like I"/>
    <property type="match status" value="1"/>
</dbReference>
<dbReference type="GO" id="GO:0016020">
    <property type="term" value="C:membrane"/>
    <property type="evidence" value="ECO:0007669"/>
    <property type="project" value="UniProtKB-SubCell"/>
</dbReference>
<organism evidence="6 7">
    <name type="scientific">Ranatra chinensis</name>
    <dbReference type="NCBI Taxonomy" id="642074"/>
    <lineage>
        <taxon>Eukaryota</taxon>
        <taxon>Metazoa</taxon>
        <taxon>Ecdysozoa</taxon>
        <taxon>Arthropoda</taxon>
        <taxon>Hexapoda</taxon>
        <taxon>Insecta</taxon>
        <taxon>Pterygota</taxon>
        <taxon>Neoptera</taxon>
        <taxon>Paraneoptera</taxon>
        <taxon>Hemiptera</taxon>
        <taxon>Heteroptera</taxon>
        <taxon>Panheteroptera</taxon>
        <taxon>Nepomorpha</taxon>
        <taxon>Nepidae</taxon>
        <taxon>Ranatrinae</taxon>
        <taxon>Ranatra</taxon>
    </lineage>
</organism>
<accession>A0ABD0YUQ5</accession>
<dbReference type="AlphaFoldDB" id="A0ABD0YUQ5"/>
<evidence type="ECO:0000256" key="2">
    <source>
        <dbReference type="ARBA" id="ARBA00022692"/>
    </source>
</evidence>
<sequence length="136" mass="15881">MFGPWDPVLGAHIQSLCEAVDLPHIEARLDLDTSFREFSINLYPSQQHLNNAIKDLITYLNWTRVAIVYEEEYGLFKLQDLVKGPPGSRVELYIRQAHPGSYRQILREIRQKDIHKLIVDTNPKNMNHFFRAVSHI</sequence>
<evidence type="ECO:0000256" key="1">
    <source>
        <dbReference type="ARBA" id="ARBA00004370"/>
    </source>
</evidence>